<protein>
    <recommendedName>
        <fullName evidence="1">Methyltransferase domain-containing protein</fullName>
    </recommendedName>
</protein>
<name>A0A7R7ICX5_9FIRM</name>
<evidence type="ECO:0000259" key="1">
    <source>
        <dbReference type="Pfam" id="PF13649"/>
    </source>
</evidence>
<gene>
    <name evidence="2" type="ORF">bsdtb5_22770</name>
</gene>
<dbReference type="KEGG" id="ahb:bsdtb5_22770"/>
<dbReference type="InterPro" id="IPR050447">
    <property type="entry name" value="Erg6_SMT_methyltransf"/>
</dbReference>
<dbReference type="PANTHER" id="PTHR44068">
    <property type="entry name" value="ZGC:194242"/>
    <property type="match status" value="1"/>
</dbReference>
<sequence>MIESKGWEWDKANHSPWLKPTDDVYYLANKWLELGYKKILDLGAGLGRHSIYFAQQGFEVSAIDISEYGVNYLKEWANNEKLDIDVRIGDMVALPYKDKSFDCIFAYHSISHADTEGIKQVISEIERVLKQGGEIYTSMCSKESWEFTKSGYPRIDENTIIKKEEGPENDVPHFYVNREDILSLYHNFAIDRIRHIDYCLLNGEKTDIKHYYINGCKK</sequence>
<dbReference type="InterPro" id="IPR029063">
    <property type="entry name" value="SAM-dependent_MTases_sf"/>
</dbReference>
<dbReference type="EMBL" id="AP024169">
    <property type="protein sequence ID" value="BCN30982.1"/>
    <property type="molecule type" value="Genomic_DNA"/>
</dbReference>
<dbReference type="Proteomes" id="UP000595897">
    <property type="component" value="Chromosome"/>
</dbReference>
<reference evidence="2 3" key="1">
    <citation type="submission" date="2020-11" db="EMBL/GenBank/DDBJ databases">
        <title>Draft genome sequencing of a Lachnospiraceae strain isolated from anoxic soil subjected to BSD treatment.</title>
        <authorList>
            <person name="Uek A."/>
            <person name="Tonouchi A."/>
        </authorList>
    </citation>
    <scope>NUCLEOTIDE SEQUENCE [LARGE SCALE GENOMIC DNA]</scope>
    <source>
        <strain evidence="2 3">TB5</strain>
    </source>
</reference>
<dbReference type="AlphaFoldDB" id="A0A7R7ICX5"/>
<accession>A0A7R7ICX5</accession>
<dbReference type="SUPFAM" id="SSF53335">
    <property type="entry name" value="S-adenosyl-L-methionine-dependent methyltransferases"/>
    <property type="match status" value="1"/>
</dbReference>
<dbReference type="Gene3D" id="3.40.50.150">
    <property type="entry name" value="Vaccinia Virus protein VP39"/>
    <property type="match status" value="1"/>
</dbReference>
<keyword evidence="3" id="KW-1185">Reference proteome</keyword>
<organism evidence="2 3">
    <name type="scientific">Anaeromicropila herbilytica</name>
    <dbReference type="NCBI Taxonomy" id="2785025"/>
    <lineage>
        <taxon>Bacteria</taxon>
        <taxon>Bacillati</taxon>
        <taxon>Bacillota</taxon>
        <taxon>Clostridia</taxon>
        <taxon>Lachnospirales</taxon>
        <taxon>Lachnospiraceae</taxon>
        <taxon>Anaeromicropila</taxon>
    </lineage>
</organism>
<feature type="domain" description="Methyltransferase" evidence="1">
    <location>
        <begin position="39"/>
        <end position="133"/>
    </location>
</feature>
<evidence type="ECO:0000313" key="3">
    <source>
        <dbReference type="Proteomes" id="UP000595897"/>
    </source>
</evidence>
<proteinExistence type="predicted"/>
<dbReference type="CDD" id="cd02440">
    <property type="entry name" value="AdoMet_MTases"/>
    <property type="match status" value="1"/>
</dbReference>
<dbReference type="InterPro" id="IPR041698">
    <property type="entry name" value="Methyltransf_25"/>
</dbReference>
<evidence type="ECO:0000313" key="2">
    <source>
        <dbReference type="EMBL" id="BCN30982.1"/>
    </source>
</evidence>
<dbReference type="PANTHER" id="PTHR44068:SF11">
    <property type="entry name" value="GERANYL DIPHOSPHATE 2-C-METHYLTRANSFERASE"/>
    <property type="match status" value="1"/>
</dbReference>
<dbReference type="Pfam" id="PF13649">
    <property type="entry name" value="Methyltransf_25"/>
    <property type="match status" value="1"/>
</dbReference>
<dbReference type="RefSeq" id="WP_271712134.1">
    <property type="nucleotide sequence ID" value="NZ_AP024169.1"/>
</dbReference>